<dbReference type="GO" id="GO:0005829">
    <property type="term" value="C:cytosol"/>
    <property type="evidence" value="ECO:0007669"/>
    <property type="project" value="TreeGrafter"/>
</dbReference>
<dbReference type="GO" id="GO:0004674">
    <property type="term" value="F:protein serine/threonine kinase activity"/>
    <property type="evidence" value="ECO:0007669"/>
    <property type="project" value="TreeGrafter"/>
</dbReference>
<feature type="domain" description="HipA-like C-terminal" evidence="4">
    <location>
        <begin position="187"/>
        <end position="399"/>
    </location>
</feature>
<evidence type="ECO:0000259" key="4">
    <source>
        <dbReference type="Pfam" id="PF07804"/>
    </source>
</evidence>
<dbReference type="Pfam" id="PF07804">
    <property type="entry name" value="HipA_C"/>
    <property type="match status" value="1"/>
</dbReference>
<gene>
    <name evidence="5" type="ORF">DLM85_23640</name>
</gene>
<dbReference type="Gene3D" id="1.10.1070.20">
    <property type="match status" value="1"/>
</dbReference>
<evidence type="ECO:0000256" key="3">
    <source>
        <dbReference type="ARBA" id="ARBA00022777"/>
    </source>
</evidence>
<accession>A0A328B689</accession>
<dbReference type="PANTHER" id="PTHR37419">
    <property type="entry name" value="SERINE/THREONINE-PROTEIN KINASE TOXIN HIPA"/>
    <property type="match status" value="1"/>
</dbReference>
<reference evidence="6" key="1">
    <citation type="submission" date="2018-05" db="EMBL/GenBank/DDBJ databases">
        <authorList>
            <person name="Nie L."/>
        </authorList>
    </citation>
    <scope>NUCLEOTIDE SEQUENCE [LARGE SCALE GENOMIC DNA]</scope>
    <source>
        <strain evidence="6">NL</strain>
    </source>
</reference>
<proteinExistence type="inferred from homology"/>
<dbReference type="AlphaFoldDB" id="A0A328B689"/>
<dbReference type="PANTHER" id="PTHR37419:SF8">
    <property type="entry name" value="TOXIN YJJJ"/>
    <property type="match status" value="1"/>
</dbReference>
<name>A0A328B689_9BACT</name>
<evidence type="ECO:0000313" key="5">
    <source>
        <dbReference type="EMBL" id="RAK62399.1"/>
    </source>
</evidence>
<dbReference type="InterPro" id="IPR012893">
    <property type="entry name" value="HipA-like_C"/>
</dbReference>
<dbReference type="Proteomes" id="UP000248553">
    <property type="component" value="Unassembled WGS sequence"/>
</dbReference>
<keyword evidence="2" id="KW-0808">Transferase</keyword>
<evidence type="ECO:0000256" key="1">
    <source>
        <dbReference type="ARBA" id="ARBA00010164"/>
    </source>
</evidence>
<dbReference type="RefSeq" id="WP_111480660.1">
    <property type="nucleotide sequence ID" value="NZ_QHKM01000014.1"/>
</dbReference>
<keyword evidence="6" id="KW-1185">Reference proteome</keyword>
<protein>
    <submittedName>
        <fullName evidence="5">Type II toxin-antitoxin system HipA family toxin</fullName>
    </submittedName>
</protein>
<comment type="similarity">
    <text evidence="1">Belongs to the HipA Ser/Thr kinase family.</text>
</comment>
<comment type="caution">
    <text evidence="5">The sequence shown here is derived from an EMBL/GenBank/DDBJ whole genome shotgun (WGS) entry which is preliminary data.</text>
</comment>
<dbReference type="OrthoDB" id="9805913at2"/>
<sequence>MAKTAERRQLYVYADWQGLADGPQLMGTLSAVPVRGKEVFSFAYDAQWLALPQAQVLDPALHLFAGPQYLPEDQANFGLFLDSSPDRWGRLLMRRREAALARQEERRERPLLESDYLLGVFDGHRMGGLRFKTDPAGPFLNDNRAMAAPPWTSLRELEYASLQLERVDAPQDPDYLKWLFMLVAPGSSLGGARPKASVVDEHGQLWIAKFPSGQDEHDVGAWEAVVNELAQTAGLQVATGRAQRFNSRHHTFLSQRFDRTGAGERLHFASAMTLLGYQDGTDHQDGASYLELAGLLMQQGAQVAEDLTELWRRIVFNICVSNTDDHLRNHGFLLTPQGWRLSPAFDLNPIRYGQGLKLNISETDNALDLDLAREVAPYFRLSGAQAEVVLAQVVAAVRQWPDVASRYQLSRTEQELMAGAFEAAQ</sequence>
<dbReference type="EMBL" id="QHKM01000014">
    <property type="protein sequence ID" value="RAK62399.1"/>
    <property type="molecule type" value="Genomic_DNA"/>
</dbReference>
<organism evidence="5 6">
    <name type="scientific">Hymenobacter edaphi</name>
    <dbReference type="NCBI Taxonomy" id="2211146"/>
    <lineage>
        <taxon>Bacteria</taxon>
        <taxon>Pseudomonadati</taxon>
        <taxon>Bacteroidota</taxon>
        <taxon>Cytophagia</taxon>
        <taxon>Cytophagales</taxon>
        <taxon>Hymenobacteraceae</taxon>
        <taxon>Hymenobacter</taxon>
    </lineage>
</organism>
<dbReference type="InterPro" id="IPR052028">
    <property type="entry name" value="HipA_Ser/Thr_kinase"/>
</dbReference>
<evidence type="ECO:0000313" key="6">
    <source>
        <dbReference type="Proteomes" id="UP000248553"/>
    </source>
</evidence>
<keyword evidence="3" id="KW-0418">Kinase</keyword>
<evidence type="ECO:0000256" key="2">
    <source>
        <dbReference type="ARBA" id="ARBA00022679"/>
    </source>
</evidence>